<feature type="region of interest" description="Disordered" evidence="6">
    <location>
        <begin position="42"/>
        <end position="109"/>
    </location>
</feature>
<keyword evidence="2" id="KW-0805">Transcription regulation</keyword>
<reference evidence="7 8" key="1">
    <citation type="journal article" date="2013" name="BMC Genomics">
        <title>The miniature genome of a carnivorous plant Genlisea aurea contains a low number of genes and short non-coding sequences.</title>
        <authorList>
            <person name="Leushkin E.V."/>
            <person name="Sutormin R.A."/>
            <person name="Nabieva E.R."/>
            <person name="Penin A.A."/>
            <person name="Kondrashov A.S."/>
            <person name="Logacheva M.D."/>
        </authorList>
    </citation>
    <scope>NUCLEOTIDE SEQUENCE [LARGE SCALE GENOMIC DNA]</scope>
</reference>
<evidence type="ECO:0000256" key="1">
    <source>
        <dbReference type="ARBA" id="ARBA00004123"/>
    </source>
</evidence>
<keyword evidence="5" id="KW-0539">Nucleus</keyword>
<dbReference type="PANTHER" id="PTHR31541:SF25">
    <property type="entry name" value="GAMMA-GLIADIN B"/>
    <property type="match status" value="1"/>
</dbReference>
<proteinExistence type="predicted"/>
<dbReference type="InterPro" id="IPR005508">
    <property type="entry name" value="At2g31720-like"/>
</dbReference>
<sequence length="255" mass="28883">MKYRNLRMKDFAGVRIPPPPASGLDLLGIIAERAVEIYAAAEESARKRSTRKRKAKTAAVAEEESARKRSTRKRKAKTAAVAEEPPKKCARLPRGRRLENGPNPPPPLPANFRMAIDCFDEKTAKREVNFILQKRLCKTDLSDGHNRLSIPKNQIRKPDFLLPSEVQNLKGRDKEKHMNKENVYIVEPNLNKSTANLVRWDMGKENGSVSTSYAIITTWGDIQERNKLRIGMVLQIWSFRVRGSLGFALVVVPED</sequence>
<protein>
    <recommendedName>
        <fullName evidence="9">TF-B3 domain-containing protein</fullName>
    </recommendedName>
</protein>
<dbReference type="GO" id="GO:0003677">
    <property type="term" value="F:DNA binding"/>
    <property type="evidence" value="ECO:0007669"/>
    <property type="project" value="UniProtKB-KW"/>
</dbReference>
<accession>S8CM62</accession>
<feature type="compositionally biased region" description="Basic residues" evidence="6">
    <location>
        <begin position="47"/>
        <end position="56"/>
    </location>
</feature>
<evidence type="ECO:0000256" key="5">
    <source>
        <dbReference type="ARBA" id="ARBA00023242"/>
    </source>
</evidence>
<dbReference type="OrthoDB" id="1090008at2759"/>
<keyword evidence="8" id="KW-1185">Reference proteome</keyword>
<evidence type="ECO:0000256" key="6">
    <source>
        <dbReference type="SAM" id="MobiDB-lite"/>
    </source>
</evidence>
<organism evidence="7 8">
    <name type="scientific">Genlisea aurea</name>
    <dbReference type="NCBI Taxonomy" id="192259"/>
    <lineage>
        <taxon>Eukaryota</taxon>
        <taxon>Viridiplantae</taxon>
        <taxon>Streptophyta</taxon>
        <taxon>Embryophyta</taxon>
        <taxon>Tracheophyta</taxon>
        <taxon>Spermatophyta</taxon>
        <taxon>Magnoliopsida</taxon>
        <taxon>eudicotyledons</taxon>
        <taxon>Gunneridae</taxon>
        <taxon>Pentapetalae</taxon>
        <taxon>asterids</taxon>
        <taxon>lamiids</taxon>
        <taxon>Lamiales</taxon>
        <taxon>Lentibulariaceae</taxon>
        <taxon>Genlisea</taxon>
    </lineage>
</organism>
<comment type="caution">
    <text evidence="7">The sequence shown here is derived from an EMBL/GenBank/DDBJ whole genome shotgun (WGS) entry which is preliminary data.</text>
</comment>
<evidence type="ECO:0008006" key="9">
    <source>
        <dbReference type="Google" id="ProtNLM"/>
    </source>
</evidence>
<dbReference type="InterPro" id="IPR015300">
    <property type="entry name" value="DNA-bd_pseudobarrel_sf"/>
</dbReference>
<evidence type="ECO:0000313" key="8">
    <source>
        <dbReference type="Proteomes" id="UP000015453"/>
    </source>
</evidence>
<keyword evidence="3" id="KW-0238">DNA-binding</keyword>
<name>S8CM62_9LAMI</name>
<evidence type="ECO:0000256" key="2">
    <source>
        <dbReference type="ARBA" id="ARBA00023015"/>
    </source>
</evidence>
<comment type="subcellular location">
    <subcellularLocation>
        <location evidence="1">Nucleus</location>
    </subcellularLocation>
</comment>
<dbReference type="Pfam" id="PF03754">
    <property type="entry name" value="At2g31720-like"/>
    <property type="match status" value="1"/>
</dbReference>
<evidence type="ECO:0000256" key="4">
    <source>
        <dbReference type="ARBA" id="ARBA00023163"/>
    </source>
</evidence>
<dbReference type="SUPFAM" id="SSF101936">
    <property type="entry name" value="DNA-binding pseudobarrel domain"/>
    <property type="match status" value="1"/>
</dbReference>
<evidence type="ECO:0000256" key="3">
    <source>
        <dbReference type="ARBA" id="ARBA00023125"/>
    </source>
</evidence>
<dbReference type="GO" id="GO:0005634">
    <property type="term" value="C:nucleus"/>
    <property type="evidence" value="ECO:0007669"/>
    <property type="project" value="UniProtKB-SubCell"/>
</dbReference>
<dbReference type="PANTHER" id="PTHR31541">
    <property type="entry name" value="B3 DOMAIN PLANT PROTEIN-RELATED"/>
    <property type="match status" value="1"/>
</dbReference>
<dbReference type="AlphaFoldDB" id="S8CM62"/>
<dbReference type="Proteomes" id="UP000015453">
    <property type="component" value="Unassembled WGS sequence"/>
</dbReference>
<gene>
    <name evidence="7" type="ORF">M569_06523</name>
</gene>
<dbReference type="EMBL" id="AUSU01002697">
    <property type="protein sequence ID" value="EPS68249.1"/>
    <property type="molecule type" value="Genomic_DNA"/>
</dbReference>
<dbReference type="Gene3D" id="2.40.330.10">
    <property type="entry name" value="DNA-binding pseudobarrel domain"/>
    <property type="match status" value="1"/>
</dbReference>
<evidence type="ECO:0000313" key="7">
    <source>
        <dbReference type="EMBL" id="EPS68249.1"/>
    </source>
</evidence>
<keyword evidence="4" id="KW-0804">Transcription</keyword>
<feature type="compositionally biased region" description="Basic residues" evidence="6">
    <location>
        <begin position="68"/>
        <end position="77"/>
    </location>
</feature>